<reference evidence="2 3" key="1">
    <citation type="submission" date="2018-02" db="EMBL/GenBank/DDBJ databases">
        <title>Draft Genome of Achromobacter spanius stain 6.</title>
        <authorList>
            <person name="Gunasekera T.S."/>
            <person name="Radwan O."/>
            <person name="Ruiz O.N."/>
        </authorList>
    </citation>
    <scope>NUCLEOTIDE SEQUENCE [LARGE SCALE GENOMIC DNA]</scope>
    <source>
        <strain evidence="2 3">6</strain>
    </source>
</reference>
<accession>A0A2S5GIN7</accession>
<feature type="transmembrane region" description="Helical" evidence="1">
    <location>
        <begin position="44"/>
        <end position="65"/>
    </location>
</feature>
<dbReference type="AlphaFoldDB" id="A0A2S5GIN7"/>
<evidence type="ECO:0000313" key="2">
    <source>
        <dbReference type="EMBL" id="PPA72723.1"/>
    </source>
</evidence>
<feature type="transmembrane region" description="Helical" evidence="1">
    <location>
        <begin position="210"/>
        <end position="228"/>
    </location>
</feature>
<dbReference type="OrthoDB" id="116415at2"/>
<dbReference type="RefSeq" id="WP_104145812.1">
    <property type="nucleotide sequence ID" value="NZ_PREU01000021.1"/>
</dbReference>
<gene>
    <name evidence="2" type="ORF">C4E15_29085</name>
</gene>
<evidence type="ECO:0008006" key="4">
    <source>
        <dbReference type="Google" id="ProtNLM"/>
    </source>
</evidence>
<organism evidence="2 3">
    <name type="scientific">Achromobacter spanius</name>
    <dbReference type="NCBI Taxonomy" id="217203"/>
    <lineage>
        <taxon>Bacteria</taxon>
        <taxon>Pseudomonadati</taxon>
        <taxon>Pseudomonadota</taxon>
        <taxon>Betaproteobacteria</taxon>
        <taxon>Burkholderiales</taxon>
        <taxon>Alcaligenaceae</taxon>
        <taxon>Achromobacter</taxon>
    </lineage>
</organism>
<keyword evidence="1" id="KW-0472">Membrane</keyword>
<dbReference type="Pfam" id="PF14023">
    <property type="entry name" value="Bestrophin-like"/>
    <property type="match status" value="1"/>
</dbReference>
<keyword evidence="1" id="KW-1133">Transmembrane helix</keyword>
<protein>
    <recommendedName>
        <fullName evidence="4">DUF4239 domain-containing protein</fullName>
    </recommendedName>
</protein>
<sequence length="263" mass="28959">MSYSLILALCAAVFFFLLLGAIRVGRYLGHRHDMDEKSRAGSAAIEASVFALLGLLIAFTFSGAAQRMADRRNLLVQEVNAIGTAWLRIDMLNAPDQPPLRDQFRRYVDERINYYRHVADLDQRDAIAAKASALQNEIWKTSMAAARNAVPPFAASYIGAVNDMFDVSSAQIVAQKVHPPAMTYVFLGFLALVCACLIGLNLASAHRDTLLHQIIYALVMTAALYIIVDFEFPRIGVIRIDQSDVLLMAQRQAMGGEPSGARP</sequence>
<feature type="transmembrane region" description="Helical" evidence="1">
    <location>
        <begin position="184"/>
        <end position="204"/>
    </location>
</feature>
<evidence type="ECO:0000313" key="3">
    <source>
        <dbReference type="Proteomes" id="UP000239990"/>
    </source>
</evidence>
<evidence type="ECO:0000256" key="1">
    <source>
        <dbReference type="SAM" id="Phobius"/>
    </source>
</evidence>
<dbReference type="EMBL" id="PREU01000021">
    <property type="protein sequence ID" value="PPA72723.1"/>
    <property type="molecule type" value="Genomic_DNA"/>
</dbReference>
<proteinExistence type="predicted"/>
<dbReference type="Proteomes" id="UP000239990">
    <property type="component" value="Unassembled WGS sequence"/>
</dbReference>
<name>A0A2S5GIN7_9BURK</name>
<dbReference type="InterPro" id="IPR025333">
    <property type="entry name" value="DUF4239"/>
</dbReference>
<keyword evidence="1" id="KW-0812">Transmembrane</keyword>
<comment type="caution">
    <text evidence="2">The sequence shown here is derived from an EMBL/GenBank/DDBJ whole genome shotgun (WGS) entry which is preliminary data.</text>
</comment>